<dbReference type="NCBIfam" id="TIGR00442">
    <property type="entry name" value="hisS"/>
    <property type="match status" value="1"/>
</dbReference>
<evidence type="ECO:0000256" key="10">
    <source>
        <dbReference type="HAMAP-Rule" id="MF_00127"/>
    </source>
</evidence>
<dbReference type="GO" id="GO:0006427">
    <property type="term" value="P:histidyl-tRNA aminoacylation"/>
    <property type="evidence" value="ECO:0007669"/>
    <property type="project" value="UniProtKB-UniRule"/>
</dbReference>
<feature type="binding site" evidence="11">
    <location>
        <position position="130"/>
    </location>
    <ligand>
        <name>L-histidine</name>
        <dbReference type="ChEBI" id="CHEBI:57595"/>
    </ligand>
</feature>
<evidence type="ECO:0000256" key="3">
    <source>
        <dbReference type="ARBA" id="ARBA00022490"/>
    </source>
</evidence>
<dbReference type="Gene3D" id="3.30.930.10">
    <property type="entry name" value="Bira Bifunctional Protein, Domain 2"/>
    <property type="match status" value="1"/>
</dbReference>
<dbReference type="HOGENOM" id="CLU_025113_1_0_5"/>
<evidence type="ECO:0000259" key="12">
    <source>
        <dbReference type="PROSITE" id="PS50862"/>
    </source>
</evidence>
<dbReference type="CDD" id="cd00773">
    <property type="entry name" value="HisRS-like_core"/>
    <property type="match status" value="1"/>
</dbReference>
<dbReference type="Proteomes" id="UP000031656">
    <property type="component" value="Chromosome"/>
</dbReference>
<keyword evidence="7 10" id="KW-0648">Protein biosynthesis</keyword>
<sequence>MSGLQPPRGTHDLIGETMRRHHHVVETARRVLRTYGFEEWSTPIFEDTRVFSRTLGETSDVVSKEMYTFEDRGGESITLRPEGTAAICRALVTNGLTQSLPQKVFYHGPMFRYERPQKGRYRQFHQIGAELIGAESPLRDAETIAMAQDILRELGLGDHVTLELNTLGDLASRQAWREALVAYFRDHADALSEESRVRLEANPLRILDSKSEQDRKLLDDAPAFADYLNDESRQFWDGLRSSLQAFGVDFVENPRIVRGLDYYSHTAFEFVTSKLGAQGTVLAGGRYEGLVEQMGGPAIPAIGWAGGIERLAMLLDSVPELPAGIALVPMGDEAVLKAASIARALRSAGLRAEIETRGNMKKRMERVVKSGASHAIVLGDEEIAKNIVQLRDLSSREQQEVPVADLVRVLSAGRT</sequence>
<evidence type="ECO:0000256" key="4">
    <source>
        <dbReference type="ARBA" id="ARBA00022598"/>
    </source>
</evidence>
<dbReference type="EMBL" id="CP004373">
    <property type="protein sequence ID" value="AHK69969.1"/>
    <property type="molecule type" value="Genomic_DNA"/>
</dbReference>
<dbReference type="InterPro" id="IPR015807">
    <property type="entry name" value="His-tRNA-ligase"/>
</dbReference>
<accession>A0A067Z1E4</accession>
<keyword evidence="3 10" id="KW-0963">Cytoplasm</keyword>
<dbReference type="AlphaFoldDB" id="A0A067Z1E4"/>
<gene>
    <name evidence="10 13" type="primary">hisS</name>
    <name evidence="13" type="ORF">GLS_c00350</name>
</gene>
<dbReference type="KEGG" id="goy:GLS_c00350"/>
<evidence type="ECO:0000313" key="13">
    <source>
        <dbReference type="EMBL" id="AHK69969.1"/>
    </source>
</evidence>
<feature type="binding site" evidence="11">
    <location>
        <position position="126"/>
    </location>
    <ligand>
        <name>L-histidine</name>
        <dbReference type="ChEBI" id="CHEBI:57595"/>
    </ligand>
</feature>
<dbReference type="InterPro" id="IPR036621">
    <property type="entry name" value="Anticodon-bd_dom_sf"/>
</dbReference>
<evidence type="ECO:0000256" key="11">
    <source>
        <dbReference type="PIRSR" id="PIRSR001549-1"/>
    </source>
</evidence>
<evidence type="ECO:0000256" key="2">
    <source>
        <dbReference type="ARBA" id="ARBA00011738"/>
    </source>
</evidence>
<dbReference type="GO" id="GO:0005737">
    <property type="term" value="C:cytoplasm"/>
    <property type="evidence" value="ECO:0007669"/>
    <property type="project" value="UniProtKB-SubCell"/>
</dbReference>
<dbReference type="InterPro" id="IPR004516">
    <property type="entry name" value="HisRS/HisZ"/>
</dbReference>
<feature type="binding site" evidence="11">
    <location>
        <position position="112"/>
    </location>
    <ligand>
        <name>L-histidine</name>
        <dbReference type="ChEBI" id="CHEBI:57595"/>
    </ligand>
</feature>
<keyword evidence="4 10" id="KW-0436">Ligase</keyword>
<comment type="subunit">
    <text evidence="2 10">Homodimer.</text>
</comment>
<dbReference type="InterPro" id="IPR004154">
    <property type="entry name" value="Anticodon-bd"/>
</dbReference>
<dbReference type="PANTHER" id="PTHR43707:SF1">
    <property type="entry name" value="HISTIDINE--TRNA LIGASE, MITOCHONDRIAL-RELATED"/>
    <property type="match status" value="1"/>
</dbReference>
<evidence type="ECO:0000313" key="14">
    <source>
        <dbReference type="Proteomes" id="UP000031656"/>
    </source>
</evidence>
<dbReference type="PANTHER" id="PTHR43707">
    <property type="entry name" value="HISTIDYL-TRNA SYNTHETASE"/>
    <property type="match status" value="1"/>
</dbReference>
<dbReference type="InterPro" id="IPR033656">
    <property type="entry name" value="HisRS_anticodon"/>
</dbReference>
<dbReference type="Gene3D" id="3.40.50.800">
    <property type="entry name" value="Anticodon-binding domain"/>
    <property type="match status" value="1"/>
</dbReference>
<dbReference type="PROSITE" id="PS50862">
    <property type="entry name" value="AA_TRNA_LIGASE_II"/>
    <property type="match status" value="1"/>
</dbReference>
<dbReference type="GeneID" id="56904285"/>
<dbReference type="Pfam" id="PF03129">
    <property type="entry name" value="HGTP_anticodon"/>
    <property type="match status" value="1"/>
</dbReference>
<proteinExistence type="inferred from homology"/>
<dbReference type="GO" id="GO:0005524">
    <property type="term" value="F:ATP binding"/>
    <property type="evidence" value="ECO:0007669"/>
    <property type="project" value="UniProtKB-UniRule"/>
</dbReference>
<evidence type="ECO:0000256" key="1">
    <source>
        <dbReference type="ARBA" id="ARBA00008226"/>
    </source>
</evidence>
<dbReference type="InterPro" id="IPR045864">
    <property type="entry name" value="aa-tRNA-synth_II/BPL/LPL"/>
</dbReference>
<evidence type="ECO:0000256" key="9">
    <source>
        <dbReference type="ARBA" id="ARBA00047639"/>
    </source>
</evidence>
<dbReference type="EC" id="6.1.1.21" evidence="10"/>
<dbReference type="PIRSF" id="PIRSF001549">
    <property type="entry name" value="His-tRNA_synth"/>
    <property type="match status" value="1"/>
</dbReference>
<evidence type="ECO:0000256" key="7">
    <source>
        <dbReference type="ARBA" id="ARBA00022917"/>
    </source>
</evidence>
<feature type="binding site" evidence="11">
    <location>
        <begin position="82"/>
        <end position="84"/>
    </location>
    <ligand>
        <name>L-histidine</name>
        <dbReference type="ChEBI" id="CHEBI:57595"/>
    </ligand>
</feature>
<dbReference type="CDD" id="cd00859">
    <property type="entry name" value="HisRS_anticodon"/>
    <property type="match status" value="1"/>
</dbReference>
<dbReference type="HAMAP" id="MF_00127">
    <property type="entry name" value="His_tRNA_synth"/>
    <property type="match status" value="1"/>
</dbReference>
<dbReference type="InterPro" id="IPR041715">
    <property type="entry name" value="HisRS-like_core"/>
</dbReference>
<keyword evidence="6 10" id="KW-0067">ATP-binding</keyword>
<protein>
    <recommendedName>
        <fullName evidence="10">Histidine--tRNA ligase</fullName>
        <ecNumber evidence="10">6.1.1.21</ecNumber>
    </recommendedName>
    <alternativeName>
        <fullName evidence="10">Histidyl-tRNA synthetase</fullName>
        <shortName evidence="10">HisRS</shortName>
    </alternativeName>
</protein>
<comment type="subcellular location">
    <subcellularLocation>
        <location evidence="10">Cytoplasm</location>
    </subcellularLocation>
</comment>
<evidence type="ECO:0000256" key="6">
    <source>
        <dbReference type="ARBA" id="ARBA00022840"/>
    </source>
</evidence>
<dbReference type="GO" id="GO:0004821">
    <property type="term" value="F:histidine-tRNA ligase activity"/>
    <property type="evidence" value="ECO:0007669"/>
    <property type="project" value="UniProtKB-UniRule"/>
</dbReference>
<feature type="binding site" evidence="11">
    <location>
        <begin position="262"/>
        <end position="263"/>
    </location>
    <ligand>
        <name>L-histidine</name>
        <dbReference type="ChEBI" id="CHEBI:57595"/>
    </ligand>
</feature>
<keyword evidence="8 10" id="KW-0030">Aminoacyl-tRNA synthetase</keyword>
<dbReference type="InterPro" id="IPR006195">
    <property type="entry name" value="aa-tRNA-synth_II"/>
</dbReference>
<feature type="domain" description="Aminoacyl-transfer RNA synthetases class-II family profile" evidence="12">
    <location>
        <begin position="8"/>
        <end position="329"/>
    </location>
</feature>
<feature type="binding site" evidence="11">
    <location>
        <position position="258"/>
    </location>
    <ligand>
        <name>L-histidine</name>
        <dbReference type="ChEBI" id="CHEBI:57595"/>
    </ligand>
</feature>
<comment type="similarity">
    <text evidence="1 10">Belongs to the class-II aminoacyl-tRNA synthetase family.</text>
</comment>
<organism evidence="13 14">
    <name type="scientific">Gluconobacter oxydans DSM 3504</name>
    <dbReference type="NCBI Taxonomy" id="1288313"/>
    <lineage>
        <taxon>Bacteria</taxon>
        <taxon>Pseudomonadati</taxon>
        <taxon>Pseudomonadota</taxon>
        <taxon>Alphaproteobacteria</taxon>
        <taxon>Acetobacterales</taxon>
        <taxon>Acetobacteraceae</taxon>
        <taxon>Gluconobacter</taxon>
    </lineage>
</organism>
<dbReference type="RefSeq" id="WP_041110419.1">
    <property type="nucleotide sequence ID" value="NZ_CP004373.1"/>
</dbReference>
<evidence type="ECO:0000256" key="5">
    <source>
        <dbReference type="ARBA" id="ARBA00022741"/>
    </source>
</evidence>
<dbReference type="Pfam" id="PF13393">
    <property type="entry name" value="tRNA-synt_His"/>
    <property type="match status" value="1"/>
</dbReference>
<dbReference type="SUPFAM" id="SSF55681">
    <property type="entry name" value="Class II aaRS and biotin synthetases"/>
    <property type="match status" value="1"/>
</dbReference>
<reference evidence="13 14" key="1">
    <citation type="journal article" date="2015" name="Appl. Microbiol. Biotechnol.">
        <title>The consequence of an additional NADH dehydrogenase paralog on the growth of Gluconobacter oxydans DSM3504.</title>
        <authorList>
            <person name="Kostner D."/>
            <person name="Luchterhand B."/>
            <person name="Junker A."/>
            <person name="Volland S."/>
            <person name="Daniel R."/>
            <person name="Buchs J."/>
            <person name="Liebl W."/>
            <person name="Ehrenreich A."/>
        </authorList>
    </citation>
    <scope>NUCLEOTIDE SEQUENCE [LARGE SCALE GENOMIC DNA]</scope>
    <source>
        <strain evidence="13">DSM 3504</strain>
    </source>
</reference>
<evidence type="ECO:0000256" key="8">
    <source>
        <dbReference type="ARBA" id="ARBA00023146"/>
    </source>
</evidence>
<keyword evidence="5 10" id="KW-0547">Nucleotide-binding</keyword>
<comment type="catalytic activity">
    <reaction evidence="9 10">
        <text>tRNA(His) + L-histidine + ATP = L-histidyl-tRNA(His) + AMP + diphosphate + H(+)</text>
        <dbReference type="Rhea" id="RHEA:17313"/>
        <dbReference type="Rhea" id="RHEA-COMP:9665"/>
        <dbReference type="Rhea" id="RHEA-COMP:9689"/>
        <dbReference type="ChEBI" id="CHEBI:15378"/>
        <dbReference type="ChEBI" id="CHEBI:30616"/>
        <dbReference type="ChEBI" id="CHEBI:33019"/>
        <dbReference type="ChEBI" id="CHEBI:57595"/>
        <dbReference type="ChEBI" id="CHEBI:78442"/>
        <dbReference type="ChEBI" id="CHEBI:78527"/>
        <dbReference type="ChEBI" id="CHEBI:456215"/>
        <dbReference type="EC" id="6.1.1.21"/>
    </reaction>
</comment>
<name>A0A067Z1E4_GLUOY</name>
<dbReference type="SUPFAM" id="SSF52954">
    <property type="entry name" value="Class II aaRS ABD-related"/>
    <property type="match status" value="1"/>
</dbReference>